<dbReference type="AlphaFoldDB" id="A0A4U1CBV0"/>
<reference evidence="1 2" key="1">
    <citation type="submission" date="2019-04" db="EMBL/GenBank/DDBJ databases">
        <title>Pedobacter sp. AR-2-6 sp. nov., isolated from Arctic soil.</title>
        <authorList>
            <person name="Dahal R.H."/>
            <person name="Kim D.-U."/>
        </authorList>
    </citation>
    <scope>NUCLEOTIDE SEQUENCE [LARGE SCALE GENOMIC DNA]</scope>
    <source>
        <strain evidence="1 2">AR-2-6</strain>
    </source>
</reference>
<keyword evidence="2" id="KW-1185">Reference proteome</keyword>
<protein>
    <submittedName>
        <fullName evidence="1">Uncharacterized protein</fullName>
    </submittedName>
</protein>
<comment type="caution">
    <text evidence="1">The sequence shown here is derived from an EMBL/GenBank/DDBJ whole genome shotgun (WGS) entry which is preliminary data.</text>
</comment>
<evidence type="ECO:0000313" key="2">
    <source>
        <dbReference type="Proteomes" id="UP000310477"/>
    </source>
</evidence>
<proteinExistence type="predicted"/>
<organism evidence="1 2">
    <name type="scientific">Pedobacter cryotolerans</name>
    <dbReference type="NCBI Taxonomy" id="2571270"/>
    <lineage>
        <taxon>Bacteria</taxon>
        <taxon>Pseudomonadati</taxon>
        <taxon>Bacteroidota</taxon>
        <taxon>Sphingobacteriia</taxon>
        <taxon>Sphingobacteriales</taxon>
        <taxon>Sphingobacteriaceae</taxon>
        <taxon>Pedobacter</taxon>
    </lineage>
</organism>
<dbReference type="OrthoDB" id="769314at2"/>
<gene>
    <name evidence="1" type="ORF">FA045_02195</name>
</gene>
<sequence>MKHIVTISLVFFSLTHLAKAEQRVDGLRILTERYCNRLEVGNGDVVQDVTQQNDNHSPFFLSYSELTLIGILPTFKVAEYKVRNHIVADLTIRQNAKNNSP</sequence>
<name>A0A4U1CBV0_9SPHI</name>
<dbReference type="EMBL" id="SWBO01000001">
    <property type="protein sequence ID" value="TKC03402.1"/>
    <property type="molecule type" value="Genomic_DNA"/>
</dbReference>
<accession>A0A4U1CBV0</accession>
<dbReference type="Proteomes" id="UP000310477">
    <property type="component" value="Unassembled WGS sequence"/>
</dbReference>
<evidence type="ECO:0000313" key="1">
    <source>
        <dbReference type="EMBL" id="TKC03402.1"/>
    </source>
</evidence>
<dbReference type="RefSeq" id="WP_136873983.1">
    <property type="nucleotide sequence ID" value="NZ_SWBO01000001.1"/>
</dbReference>